<evidence type="ECO:0000313" key="10">
    <source>
        <dbReference type="EMBL" id="KAL3279197.1"/>
    </source>
</evidence>
<comment type="caution">
    <text evidence="10">The sequence shown here is derived from an EMBL/GenBank/DDBJ whole genome shotgun (WGS) entry which is preliminary data.</text>
</comment>
<gene>
    <name evidence="10" type="ORF">HHI36_016710</name>
</gene>
<keyword evidence="2" id="KW-0964">Secreted</keyword>
<evidence type="ECO:0000256" key="6">
    <source>
        <dbReference type="ARBA" id="ARBA00023002"/>
    </source>
</evidence>
<feature type="binding site" description="axial binding residue" evidence="9">
    <location>
        <position position="358"/>
    </location>
    <ligand>
        <name>heme b</name>
        <dbReference type="ChEBI" id="CHEBI:60344"/>
    </ligand>
    <ligandPart>
        <name>Fe</name>
        <dbReference type="ChEBI" id="CHEBI:18248"/>
    </ligandPart>
</feature>
<dbReference type="Gene3D" id="1.10.640.10">
    <property type="entry name" value="Haem peroxidase domain superfamily, animal type"/>
    <property type="match status" value="1"/>
</dbReference>
<dbReference type="GO" id="GO:0004601">
    <property type="term" value="F:peroxidase activity"/>
    <property type="evidence" value="ECO:0007669"/>
    <property type="project" value="UniProtKB-KW"/>
</dbReference>
<name>A0ABD2NLB2_9CUCU</name>
<comment type="subcellular location">
    <subcellularLocation>
        <location evidence="1">Secreted</location>
    </subcellularLocation>
</comment>
<dbReference type="GO" id="GO:0005576">
    <property type="term" value="C:extracellular region"/>
    <property type="evidence" value="ECO:0007669"/>
    <property type="project" value="UniProtKB-SubCell"/>
</dbReference>
<proteinExistence type="predicted"/>
<keyword evidence="5" id="KW-0732">Signal</keyword>
<dbReference type="CDD" id="cd09823">
    <property type="entry name" value="peroxinectin_like"/>
    <property type="match status" value="1"/>
</dbReference>
<evidence type="ECO:0000256" key="9">
    <source>
        <dbReference type="PIRSR" id="PIRSR619791-2"/>
    </source>
</evidence>
<dbReference type="Proteomes" id="UP001516400">
    <property type="component" value="Unassembled WGS sequence"/>
</dbReference>
<keyword evidence="4 9" id="KW-0349">Heme</keyword>
<dbReference type="GO" id="GO:0022412">
    <property type="term" value="P:cellular process involved in reproduction in multicellular organism"/>
    <property type="evidence" value="ECO:0007669"/>
    <property type="project" value="UniProtKB-ARBA"/>
</dbReference>
<keyword evidence="6" id="KW-0560">Oxidoreductase</keyword>
<evidence type="ECO:0000256" key="8">
    <source>
        <dbReference type="ARBA" id="ARBA00023180"/>
    </source>
</evidence>
<evidence type="ECO:0000313" key="11">
    <source>
        <dbReference type="Proteomes" id="UP001516400"/>
    </source>
</evidence>
<accession>A0ABD2NLB2</accession>
<dbReference type="Pfam" id="PF03098">
    <property type="entry name" value="An_peroxidase"/>
    <property type="match status" value="1"/>
</dbReference>
<dbReference type="PROSITE" id="PS50292">
    <property type="entry name" value="PEROXIDASE_3"/>
    <property type="match status" value="1"/>
</dbReference>
<keyword evidence="7 9" id="KW-0408">Iron</keyword>
<dbReference type="FunFam" id="1.10.640.10:FF:000003">
    <property type="entry name" value="chorion peroxidase"/>
    <property type="match status" value="1"/>
</dbReference>
<evidence type="ECO:0000256" key="7">
    <source>
        <dbReference type="ARBA" id="ARBA00023004"/>
    </source>
</evidence>
<evidence type="ECO:0000256" key="3">
    <source>
        <dbReference type="ARBA" id="ARBA00022559"/>
    </source>
</evidence>
<dbReference type="AlphaFoldDB" id="A0ABD2NLB2"/>
<dbReference type="InterPro" id="IPR019791">
    <property type="entry name" value="Haem_peroxidase_animal"/>
</dbReference>
<evidence type="ECO:0000256" key="5">
    <source>
        <dbReference type="ARBA" id="ARBA00022729"/>
    </source>
</evidence>
<evidence type="ECO:0008006" key="12">
    <source>
        <dbReference type="Google" id="ProtNLM"/>
    </source>
</evidence>
<dbReference type="InterPro" id="IPR010255">
    <property type="entry name" value="Haem_peroxidase_sf"/>
</dbReference>
<keyword evidence="3" id="KW-0575">Peroxidase</keyword>
<keyword evidence="8" id="KW-0325">Glycoprotein</keyword>
<sequence length="600" mass="68264">MLQDDLRLTPLGNACGHQPFCHTVPEKYRRIDGACNNIKHSTWGSHLSPYSRLLPPSYKDGVWSPRVSERLGEPLPSPRRISVALFNDENVYQSEHTLLVMQFGQYLAHEITQSVDTSFRNGSAIACCEPDGSAPLDPRYRHDACLPIDIPSDDPFYSVFKQGCINFVRSALSPRQDCTLGYSQQMNKVTHFIDGSSIYGSTTEQTGELRSFEGGKLITFEDYGRDLLPISKDTDACLTMEQGSACFGSGDTRTNQMVTLVVLHTLFMREHNRIATELQKLNPYWSDERLFLEARQIMIAELQVIVYKEFLPAVIGDSAMREFQLNLKDGEEYSYDYDATIEPSVVNEFSSAAFRFGHSVVDGQLKIYGSKKMEEIIFIPEAMFHPSRMRKRHFFDQILSTLTTEPLQEVDEFFSDAMIRYMFRGGNPFGVDIASLNIQRGRDHGIRPYNDYRELVGLPRYTSFEEFGRKGDALKSVYSSVDDVDLWVGGLLEEKPEGSMVGYVFREIIADQFVRLKNGDKYFFENDPSLNPGHFTPAQLRELRRTSMARIICDNSDGILLGKQAINAFRRPGIQGNDVVDCTDEAIPRIDLMNWRQEID</sequence>
<organism evidence="10 11">
    <name type="scientific">Cryptolaemus montrouzieri</name>
    <dbReference type="NCBI Taxonomy" id="559131"/>
    <lineage>
        <taxon>Eukaryota</taxon>
        <taxon>Metazoa</taxon>
        <taxon>Ecdysozoa</taxon>
        <taxon>Arthropoda</taxon>
        <taxon>Hexapoda</taxon>
        <taxon>Insecta</taxon>
        <taxon>Pterygota</taxon>
        <taxon>Neoptera</taxon>
        <taxon>Endopterygota</taxon>
        <taxon>Coleoptera</taxon>
        <taxon>Polyphaga</taxon>
        <taxon>Cucujiformia</taxon>
        <taxon>Coccinelloidea</taxon>
        <taxon>Coccinellidae</taxon>
        <taxon>Scymninae</taxon>
        <taxon>Scymnini</taxon>
        <taxon>Cryptolaemus</taxon>
    </lineage>
</organism>
<keyword evidence="9" id="KW-0479">Metal-binding</keyword>
<keyword evidence="11" id="KW-1185">Reference proteome</keyword>
<dbReference type="PANTHER" id="PTHR11475">
    <property type="entry name" value="OXIDASE/PEROXIDASE"/>
    <property type="match status" value="1"/>
</dbReference>
<dbReference type="PANTHER" id="PTHR11475:SF4">
    <property type="entry name" value="CHORION PEROXIDASE"/>
    <property type="match status" value="1"/>
</dbReference>
<dbReference type="EMBL" id="JABFTP020000124">
    <property type="protein sequence ID" value="KAL3279197.1"/>
    <property type="molecule type" value="Genomic_DNA"/>
</dbReference>
<protein>
    <recommendedName>
        <fullName evidence="12">Chorion peroxidase</fullName>
    </recommendedName>
</protein>
<evidence type="ECO:0000256" key="4">
    <source>
        <dbReference type="ARBA" id="ARBA00022617"/>
    </source>
</evidence>
<evidence type="ECO:0000256" key="1">
    <source>
        <dbReference type="ARBA" id="ARBA00004613"/>
    </source>
</evidence>
<dbReference type="SUPFAM" id="SSF48113">
    <property type="entry name" value="Heme-dependent peroxidases"/>
    <property type="match status" value="1"/>
</dbReference>
<dbReference type="PRINTS" id="PR00457">
    <property type="entry name" value="ANPEROXIDASE"/>
</dbReference>
<evidence type="ECO:0000256" key="2">
    <source>
        <dbReference type="ARBA" id="ARBA00022525"/>
    </source>
</evidence>
<dbReference type="InterPro" id="IPR037120">
    <property type="entry name" value="Haem_peroxidase_sf_animal"/>
</dbReference>
<reference evidence="10 11" key="1">
    <citation type="journal article" date="2021" name="BMC Biol.">
        <title>Horizontally acquired antibacterial genes associated with adaptive radiation of ladybird beetles.</title>
        <authorList>
            <person name="Li H.S."/>
            <person name="Tang X.F."/>
            <person name="Huang Y.H."/>
            <person name="Xu Z.Y."/>
            <person name="Chen M.L."/>
            <person name="Du X.Y."/>
            <person name="Qiu B.Y."/>
            <person name="Chen P.T."/>
            <person name="Zhang W."/>
            <person name="Slipinski A."/>
            <person name="Escalona H.E."/>
            <person name="Waterhouse R.M."/>
            <person name="Zwick A."/>
            <person name="Pang H."/>
        </authorList>
    </citation>
    <scope>NUCLEOTIDE SEQUENCE [LARGE SCALE GENOMIC DNA]</scope>
    <source>
        <strain evidence="10">SYSU2018</strain>
    </source>
</reference>